<reference evidence="3 4" key="1">
    <citation type="submission" date="2019-01" db="EMBL/GenBank/DDBJ databases">
        <title>A draft genome assembly of the solar-powered sea slug Elysia chlorotica.</title>
        <authorList>
            <person name="Cai H."/>
            <person name="Li Q."/>
            <person name="Fang X."/>
            <person name="Li J."/>
            <person name="Curtis N.E."/>
            <person name="Altenburger A."/>
            <person name="Shibata T."/>
            <person name="Feng M."/>
            <person name="Maeda T."/>
            <person name="Schwartz J.A."/>
            <person name="Shigenobu S."/>
            <person name="Lundholm N."/>
            <person name="Nishiyama T."/>
            <person name="Yang H."/>
            <person name="Hasebe M."/>
            <person name="Li S."/>
            <person name="Pierce S.K."/>
            <person name="Wang J."/>
        </authorList>
    </citation>
    <scope>NUCLEOTIDE SEQUENCE [LARGE SCALE GENOMIC DNA]</scope>
    <source>
        <strain evidence="3">EC2010</strain>
        <tissue evidence="3">Whole organism of an adult</tissue>
    </source>
</reference>
<gene>
    <name evidence="3" type="ORF">EGW08_014903</name>
</gene>
<comment type="caution">
    <text evidence="3">The sequence shown here is derived from an EMBL/GenBank/DDBJ whole genome shotgun (WGS) entry which is preliminary data.</text>
</comment>
<feature type="compositionally biased region" description="Acidic residues" evidence="1">
    <location>
        <begin position="44"/>
        <end position="60"/>
    </location>
</feature>
<sequence length="157" mass="17799">MGSRLDMAEIFLWRFLGRLGLGFLLDLRLDEGPDCDLVDFREERDDEEEDRDDEDDEEAEEPLFFSFLMKPRRELRMPFFSPSPNLVRSSWGVASPRQLRCLLDSGVSSTRCMLGREQAKCLLAAAAPPTTFFGAATVEAQSTGLFLDVGSAWMMYV</sequence>
<evidence type="ECO:0000256" key="1">
    <source>
        <dbReference type="SAM" id="MobiDB-lite"/>
    </source>
</evidence>
<accession>A0A433T6W7</accession>
<evidence type="ECO:0000313" key="3">
    <source>
        <dbReference type="EMBL" id="RUS77327.1"/>
    </source>
</evidence>
<feature type="region of interest" description="Disordered" evidence="1">
    <location>
        <begin position="38"/>
        <end position="60"/>
    </location>
</feature>
<organism evidence="3 4">
    <name type="scientific">Elysia chlorotica</name>
    <name type="common">Eastern emerald elysia</name>
    <name type="synonym">Sea slug</name>
    <dbReference type="NCBI Taxonomy" id="188477"/>
    <lineage>
        <taxon>Eukaryota</taxon>
        <taxon>Metazoa</taxon>
        <taxon>Spiralia</taxon>
        <taxon>Lophotrochozoa</taxon>
        <taxon>Mollusca</taxon>
        <taxon>Gastropoda</taxon>
        <taxon>Heterobranchia</taxon>
        <taxon>Euthyneura</taxon>
        <taxon>Panpulmonata</taxon>
        <taxon>Sacoglossa</taxon>
        <taxon>Placobranchoidea</taxon>
        <taxon>Plakobranchidae</taxon>
        <taxon>Elysia</taxon>
    </lineage>
</organism>
<name>A0A433T6W7_ELYCH</name>
<dbReference type="AlphaFoldDB" id="A0A433T6W7"/>
<evidence type="ECO:0000256" key="2">
    <source>
        <dbReference type="SAM" id="SignalP"/>
    </source>
</evidence>
<dbReference type="Proteomes" id="UP000271974">
    <property type="component" value="Unassembled WGS sequence"/>
</dbReference>
<evidence type="ECO:0008006" key="5">
    <source>
        <dbReference type="Google" id="ProtNLM"/>
    </source>
</evidence>
<proteinExistence type="predicted"/>
<evidence type="ECO:0000313" key="4">
    <source>
        <dbReference type="Proteomes" id="UP000271974"/>
    </source>
</evidence>
<dbReference type="EMBL" id="RQTK01000589">
    <property type="protein sequence ID" value="RUS77327.1"/>
    <property type="molecule type" value="Genomic_DNA"/>
</dbReference>
<feature type="chain" id="PRO_5019435493" description="Peptidase A2 domain-containing protein" evidence="2">
    <location>
        <begin position="23"/>
        <end position="157"/>
    </location>
</feature>
<keyword evidence="2" id="KW-0732">Signal</keyword>
<protein>
    <recommendedName>
        <fullName evidence="5">Peptidase A2 domain-containing protein</fullName>
    </recommendedName>
</protein>
<feature type="signal peptide" evidence="2">
    <location>
        <begin position="1"/>
        <end position="22"/>
    </location>
</feature>
<keyword evidence="4" id="KW-1185">Reference proteome</keyword>